<feature type="domain" description="TY-Chap N-terminal" evidence="1">
    <location>
        <begin position="3"/>
        <end position="114"/>
    </location>
</feature>
<dbReference type="InterPro" id="IPR054344">
    <property type="entry name" value="TY-Chap_N"/>
</dbReference>
<dbReference type="OrthoDB" id="3477487at2"/>
<dbReference type="Pfam" id="PF22552">
    <property type="entry name" value="TY-Chap3"/>
    <property type="match status" value="1"/>
</dbReference>
<evidence type="ECO:0000313" key="2">
    <source>
        <dbReference type="EMBL" id="SEC22157.1"/>
    </source>
</evidence>
<accession>A0A1H4QRI7</accession>
<dbReference type="Proteomes" id="UP000183750">
    <property type="component" value="Unassembled WGS sequence"/>
</dbReference>
<dbReference type="AlphaFoldDB" id="A0A1H4QRI7"/>
<sequence>MSEWDEFGQRLASTFRQVSDRVFLIIASESDPARYVQFAGQSDRLDAEAPATDVVADADESALRGAGWSAPNSAQPNWSSSLVLPALTAEYEELAARCVVALRDAYGIDGPDELAYRAWREGEQIPTGETWTAEQIDRLDRGAESLELDALGIASV</sequence>
<protein>
    <recommendedName>
        <fullName evidence="1">TY-Chap N-terminal domain-containing protein</fullName>
    </recommendedName>
</protein>
<organism evidence="2 3">
    <name type="scientific">Microbacterium hydrocarbonoxydans</name>
    <dbReference type="NCBI Taxonomy" id="273678"/>
    <lineage>
        <taxon>Bacteria</taxon>
        <taxon>Bacillati</taxon>
        <taxon>Actinomycetota</taxon>
        <taxon>Actinomycetes</taxon>
        <taxon>Micrococcales</taxon>
        <taxon>Microbacteriaceae</taxon>
        <taxon>Microbacterium</taxon>
    </lineage>
</organism>
<evidence type="ECO:0000259" key="1">
    <source>
        <dbReference type="Pfam" id="PF22552"/>
    </source>
</evidence>
<gene>
    <name evidence="2" type="ORF">SAMN04489807_3178</name>
</gene>
<reference evidence="3" key="1">
    <citation type="submission" date="2016-10" db="EMBL/GenBank/DDBJ databases">
        <authorList>
            <person name="Varghese N."/>
            <person name="Submissions S."/>
        </authorList>
    </citation>
    <scope>NUCLEOTIDE SEQUENCE [LARGE SCALE GENOMIC DNA]</scope>
    <source>
        <strain evidence="3">DSM 16089</strain>
    </source>
</reference>
<keyword evidence="3" id="KW-1185">Reference proteome</keyword>
<name>A0A1H4QRI7_9MICO</name>
<evidence type="ECO:0000313" key="3">
    <source>
        <dbReference type="Proteomes" id="UP000183750"/>
    </source>
</evidence>
<dbReference type="EMBL" id="FNSQ01000005">
    <property type="protein sequence ID" value="SEC22157.1"/>
    <property type="molecule type" value="Genomic_DNA"/>
</dbReference>
<proteinExistence type="predicted"/>
<dbReference type="RefSeq" id="WP_060926425.1">
    <property type="nucleotide sequence ID" value="NZ_FNSQ01000005.1"/>
</dbReference>